<dbReference type="Pfam" id="PF18362">
    <property type="entry name" value="THB"/>
    <property type="match status" value="1"/>
</dbReference>
<feature type="compositionally biased region" description="Polar residues" evidence="3">
    <location>
        <begin position="103"/>
        <end position="120"/>
    </location>
</feature>
<dbReference type="Proteomes" id="UP001153269">
    <property type="component" value="Unassembled WGS sequence"/>
</dbReference>
<dbReference type="InterPro" id="IPR013783">
    <property type="entry name" value="Ig-like_fold"/>
</dbReference>
<keyword evidence="2" id="KW-0393">Immunoglobulin domain</keyword>
<feature type="region of interest" description="Disordered" evidence="3">
    <location>
        <begin position="1"/>
        <end position="24"/>
    </location>
</feature>
<evidence type="ECO:0000313" key="5">
    <source>
        <dbReference type="EMBL" id="CAB1434556.1"/>
    </source>
</evidence>
<dbReference type="Gene3D" id="2.60.40.10">
    <property type="entry name" value="Immunoglobulins"/>
    <property type="match status" value="2"/>
</dbReference>
<evidence type="ECO:0000256" key="2">
    <source>
        <dbReference type="ARBA" id="ARBA00023319"/>
    </source>
</evidence>
<dbReference type="InterPro" id="IPR040849">
    <property type="entry name" value="MyBP-C_THB"/>
</dbReference>
<organism evidence="5 6">
    <name type="scientific">Pleuronectes platessa</name>
    <name type="common">European plaice</name>
    <dbReference type="NCBI Taxonomy" id="8262"/>
    <lineage>
        <taxon>Eukaryota</taxon>
        <taxon>Metazoa</taxon>
        <taxon>Chordata</taxon>
        <taxon>Craniata</taxon>
        <taxon>Vertebrata</taxon>
        <taxon>Euteleostomi</taxon>
        <taxon>Actinopterygii</taxon>
        <taxon>Neopterygii</taxon>
        <taxon>Teleostei</taxon>
        <taxon>Neoteleostei</taxon>
        <taxon>Acanthomorphata</taxon>
        <taxon>Carangaria</taxon>
        <taxon>Pleuronectiformes</taxon>
        <taxon>Pleuronectoidei</taxon>
        <taxon>Pleuronectidae</taxon>
        <taxon>Pleuronectes</taxon>
    </lineage>
</organism>
<evidence type="ECO:0000313" key="6">
    <source>
        <dbReference type="Proteomes" id="UP001153269"/>
    </source>
</evidence>
<dbReference type="AlphaFoldDB" id="A0A9N7YRA3"/>
<evidence type="ECO:0000256" key="1">
    <source>
        <dbReference type="ARBA" id="ARBA00022737"/>
    </source>
</evidence>
<comment type="caution">
    <text evidence="5">The sequence shown here is derived from an EMBL/GenBank/DDBJ whole genome shotgun (WGS) entry which is preliminary data.</text>
</comment>
<dbReference type="InterPro" id="IPR036179">
    <property type="entry name" value="Ig-like_dom_sf"/>
</dbReference>
<gene>
    <name evidence="5" type="ORF">PLEPLA_LOCUS22598</name>
</gene>
<keyword evidence="6" id="KW-1185">Reference proteome</keyword>
<accession>A0A9N7YRA3</accession>
<protein>
    <recommendedName>
        <fullName evidence="4">MyBP-C tri-helix bundle domain-containing protein</fullName>
    </recommendedName>
</protein>
<name>A0A9N7YRA3_PLEPL</name>
<feature type="compositionally biased region" description="Low complexity" evidence="3">
    <location>
        <begin position="58"/>
        <end position="83"/>
    </location>
</feature>
<proteinExistence type="predicted"/>
<feature type="region of interest" description="Disordered" evidence="3">
    <location>
        <begin position="58"/>
        <end position="136"/>
    </location>
</feature>
<feature type="domain" description="MyBP-C tri-helix bundle" evidence="4">
    <location>
        <begin position="174"/>
        <end position="207"/>
    </location>
</feature>
<dbReference type="SUPFAM" id="SSF48726">
    <property type="entry name" value="Immunoglobulin"/>
    <property type="match status" value="1"/>
</dbReference>
<reference evidence="5" key="1">
    <citation type="submission" date="2020-03" db="EMBL/GenBank/DDBJ databases">
        <authorList>
            <person name="Weist P."/>
        </authorList>
    </citation>
    <scope>NUCLEOTIDE SEQUENCE</scope>
</reference>
<dbReference type="EMBL" id="CADEAL010001669">
    <property type="protein sequence ID" value="CAB1434556.1"/>
    <property type="molecule type" value="Genomic_DNA"/>
</dbReference>
<sequence length="555" mass="62215">MNSSRPGRGPRTHQSLIRPETRHSSRNHWHNLDIIIITTMAAPLLQATGGRVEQMEQQMMQMTSSSSSSNLTSSNLTSSTSSTRLRKVSQGLSGTVEEHSGVQRRTSAEAESSSQVQKSSHIPKGESVPDSEEKLRPITAREAEIRNLALEDADVYSREKKRQEKKKKPPTEEEMLKILAAADKEDYERICTEYDFTDFRGVLKKLKEMKKKVEVEMVRVLKPLEDVTAKSDTHAVFDTILELKDPNIRMLWFLGTELLQIQFSHGKEEVKQTGTKHLLCVCSSGLSDTGSYTLQVGDKTLSARLKVICTTGLQSVPLPVTQRDSVSIDGIDLLSVSLSLVSYMCFLAIRIPLHLSQTTYLFDGNAGTRNQSQLTLDEPLKLMSDFKPQKVTERQTAVFELKGKEVKRDEKFEVYLSEDGLTYTLKTQETSPSASEASPPPRRTWWRRAVTASPVRLEACISHSAAKQHHLSSIFQMKTYGSHNKPSLRVSGVPIKISSHLRNTRVQERGEDHLESEMSPKDVHVRWLEDGCDITASRRYVFMCEGGGGGQRPAS</sequence>
<keyword evidence="1" id="KW-0677">Repeat</keyword>
<evidence type="ECO:0000259" key="4">
    <source>
        <dbReference type="Pfam" id="PF18362"/>
    </source>
</evidence>
<evidence type="ECO:0000256" key="3">
    <source>
        <dbReference type="SAM" id="MobiDB-lite"/>
    </source>
</evidence>